<sequence>MEIFFKHSLTYIVVGQARIVRPAPQTRVDMQKKMEDHLRQKYAPGFYAGTTICNEILKFIFEFYEEGLNRLLPNIATSRWVGEILFQNEEAGKASRAFKLGELADDDSNYWQETGPKIQQSLDLICEKLAEIGETDKVSGLWQTQIPDFENVLLCAEKCVEYANVSNHTFMVAPNATSIKINAVGEDPYFEHVVDDLNHDLMADYHRQNRKEVTLREQYLEKSFDPFDHQYHAKVLNEPFCKVFGITYTEFQALVTAAPANMEKIESHKKAPMCLKDHLLTNLAAYYGFPFESVNAVINNLILDKSIPRQVWNSRQYNRINKRPFLEFQSKGRTVIMWSHKKVEDYLTLLDSELAFNKTPHGWKHKPLTDAISEIARNAGKWFERSVIAQLEKLGFSGRSIKDKTFNKFPDIKFECGEIDYLGYHAATKCLAIFEFKFFETGFDARGIRQVKSAFLEGDDAYVPIFEKKIAWINNNLSFIKSYFEAEHHIQIPCNLHDLKSTFITYYPTPLNLFFLNPRCKSLVQFVEDFQTKELWPY</sequence>
<organism evidence="1 2">
    <name type="scientific">Ohtaekwangia koreensis</name>
    <dbReference type="NCBI Taxonomy" id="688867"/>
    <lineage>
        <taxon>Bacteria</taxon>
        <taxon>Pseudomonadati</taxon>
        <taxon>Bacteroidota</taxon>
        <taxon>Cytophagia</taxon>
        <taxon>Cytophagales</taxon>
        <taxon>Fulvivirgaceae</taxon>
        <taxon>Ohtaekwangia</taxon>
    </lineage>
</organism>
<dbReference type="Proteomes" id="UP000190961">
    <property type="component" value="Unassembled WGS sequence"/>
</dbReference>
<evidence type="ECO:0000313" key="1">
    <source>
        <dbReference type="EMBL" id="SKC47121.1"/>
    </source>
</evidence>
<proteinExistence type="predicted"/>
<dbReference type="EMBL" id="FUZU01000001">
    <property type="protein sequence ID" value="SKC47121.1"/>
    <property type="molecule type" value="Genomic_DNA"/>
</dbReference>
<protein>
    <submittedName>
        <fullName evidence="1">Uncharacterized protein</fullName>
    </submittedName>
</protein>
<accession>A0A1T5J6W6</accession>
<reference evidence="1 2" key="1">
    <citation type="submission" date="2017-02" db="EMBL/GenBank/DDBJ databases">
        <authorList>
            <person name="Peterson S.W."/>
        </authorList>
    </citation>
    <scope>NUCLEOTIDE SEQUENCE [LARGE SCALE GENOMIC DNA]</scope>
    <source>
        <strain evidence="1 2">DSM 25262</strain>
    </source>
</reference>
<dbReference type="AlphaFoldDB" id="A0A1T5J6W6"/>
<name>A0A1T5J6W6_9BACT</name>
<evidence type="ECO:0000313" key="2">
    <source>
        <dbReference type="Proteomes" id="UP000190961"/>
    </source>
</evidence>
<dbReference type="STRING" id="688867.SAMN05660236_0821"/>
<gene>
    <name evidence="1" type="ORF">SAMN05660236_0821</name>
</gene>
<keyword evidence="2" id="KW-1185">Reference proteome</keyword>